<organism evidence="3 4">
    <name type="scientific">Crepidotus variabilis</name>
    <dbReference type="NCBI Taxonomy" id="179855"/>
    <lineage>
        <taxon>Eukaryota</taxon>
        <taxon>Fungi</taxon>
        <taxon>Dikarya</taxon>
        <taxon>Basidiomycota</taxon>
        <taxon>Agaricomycotina</taxon>
        <taxon>Agaricomycetes</taxon>
        <taxon>Agaricomycetidae</taxon>
        <taxon>Agaricales</taxon>
        <taxon>Agaricineae</taxon>
        <taxon>Crepidotaceae</taxon>
        <taxon>Crepidotus</taxon>
    </lineage>
</organism>
<feature type="domain" description="DUF4139" evidence="1">
    <location>
        <begin position="193"/>
        <end position="598"/>
    </location>
</feature>
<dbReference type="InterPro" id="IPR037291">
    <property type="entry name" value="DUF4139"/>
</dbReference>
<dbReference type="InterPro" id="IPR011935">
    <property type="entry name" value="CHP02231"/>
</dbReference>
<dbReference type="InterPro" id="IPR025554">
    <property type="entry name" value="DUF4140"/>
</dbReference>
<reference evidence="3" key="1">
    <citation type="submission" date="2020-11" db="EMBL/GenBank/DDBJ databases">
        <authorList>
            <consortium name="DOE Joint Genome Institute"/>
            <person name="Ahrendt S."/>
            <person name="Riley R."/>
            <person name="Andreopoulos W."/>
            <person name="Labutti K."/>
            <person name="Pangilinan J."/>
            <person name="Ruiz-Duenas F.J."/>
            <person name="Barrasa J.M."/>
            <person name="Sanchez-Garcia M."/>
            <person name="Camarero S."/>
            <person name="Miyauchi S."/>
            <person name="Serrano A."/>
            <person name="Linde D."/>
            <person name="Babiker R."/>
            <person name="Drula E."/>
            <person name="Ayuso-Fernandez I."/>
            <person name="Pacheco R."/>
            <person name="Padilla G."/>
            <person name="Ferreira P."/>
            <person name="Barriuso J."/>
            <person name="Kellner H."/>
            <person name="Castanera R."/>
            <person name="Alfaro M."/>
            <person name="Ramirez L."/>
            <person name="Pisabarro A.G."/>
            <person name="Kuo A."/>
            <person name="Tritt A."/>
            <person name="Lipzen A."/>
            <person name="He G."/>
            <person name="Yan M."/>
            <person name="Ng V."/>
            <person name="Cullen D."/>
            <person name="Martin F."/>
            <person name="Rosso M.-N."/>
            <person name="Henrissat B."/>
            <person name="Hibbett D."/>
            <person name="Martinez A.T."/>
            <person name="Grigoriev I.V."/>
        </authorList>
    </citation>
    <scope>NUCLEOTIDE SEQUENCE</scope>
    <source>
        <strain evidence="3">CBS 506.95</strain>
    </source>
</reference>
<evidence type="ECO:0000259" key="2">
    <source>
        <dbReference type="Pfam" id="PF13600"/>
    </source>
</evidence>
<accession>A0A9P6EAR2</accession>
<dbReference type="PANTHER" id="PTHR31005">
    <property type="entry name" value="DUF4139 DOMAIN-CONTAINING PROTEIN"/>
    <property type="match status" value="1"/>
</dbReference>
<evidence type="ECO:0000259" key="1">
    <source>
        <dbReference type="Pfam" id="PF13598"/>
    </source>
</evidence>
<gene>
    <name evidence="3" type="ORF">CPB83DRAFT_885409</name>
</gene>
<feature type="domain" description="DUF4140" evidence="2">
    <location>
        <begin position="20"/>
        <end position="109"/>
    </location>
</feature>
<proteinExistence type="predicted"/>
<dbReference type="NCBIfam" id="TIGR02231">
    <property type="entry name" value="mucoidy inhibitor MuiA family protein"/>
    <property type="match status" value="1"/>
</dbReference>
<name>A0A9P6EAR2_9AGAR</name>
<evidence type="ECO:0000313" key="3">
    <source>
        <dbReference type="EMBL" id="KAF9525622.1"/>
    </source>
</evidence>
<comment type="caution">
    <text evidence="3">The sequence shown here is derived from an EMBL/GenBank/DDBJ whole genome shotgun (WGS) entry which is preliminary data.</text>
</comment>
<dbReference type="Proteomes" id="UP000807306">
    <property type="component" value="Unassembled WGS sequence"/>
</dbReference>
<evidence type="ECO:0000313" key="4">
    <source>
        <dbReference type="Proteomes" id="UP000807306"/>
    </source>
</evidence>
<dbReference type="EMBL" id="MU157881">
    <property type="protein sequence ID" value="KAF9525622.1"/>
    <property type="molecule type" value="Genomic_DNA"/>
</dbReference>
<dbReference type="Pfam" id="PF13598">
    <property type="entry name" value="DUF4139"/>
    <property type="match status" value="1"/>
</dbReference>
<dbReference type="AlphaFoldDB" id="A0A9P6EAR2"/>
<dbReference type="OrthoDB" id="10068793at2759"/>
<protein>
    <submittedName>
        <fullName evidence="3">Uncharacterized protein</fullName>
    </submittedName>
</protein>
<keyword evidence="4" id="KW-1185">Reference proteome</keyword>
<dbReference type="PANTHER" id="PTHR31005:SF8">
    <property type="entry name" value="DUF4139 DOMAIN-CONTAINING PROTEIN"/>
    <property type="match status" value="1"/>
</dbReference>
<dbReference type="Pfam" id="PF13600">
    <property type="entry name" value="DUF4140"/>
    <property type="match status" value="1"/>
</dbReference>
<sequence>MASINQINLQTATESTTSNVSLYSGEAEITRVFAFSVKNGLNKVTMYGLSPSLRQDTLRVEGQGRAFIKDVTVSKTPDPSRVNTYPTDPLIQRSLELRMALEGRRQSRHMLSSYLKVVKPNDVPFTQLDGMLDSFVALTQKADARLLDLERQIADVDDEIAKRPPRTSADQMTCRWQVSVLLDADEDDEVKLLLKYVVRGADWTPSYDIRVNTQKKTDNIVIVYKALISQSTGENWRDTPLILETLSPSLGNPPTNLAQWPLSVLEPALKLASMPMTGMPMAGMSMTGIPMAGMPMAGMPMTGMPMTGIPMAGMPMTGIGGTAPIIIQEESYSSHSDQLSGCRQRTPPPMDTPAMIPRSDKGSLSVTFQVSGLVDIPSDGAQHHVTISTIKLDADIHWFSIPKVDTRVYLTARIKNDTEYTFVKGKANVFVDGSFVASSAIPLVSPQETFQCPLGSDLAVKIRYPPREQRASQTGIISRSSVRSYTQRITIQNTKSISLESFKIIDNIPISQDERIKVNLISPALSAPVAGPVQASHSRQSLRKSIKLESGVQAQWDKSDEKDVEDSMVGKDGKINWLLTIPPRKTVNLALQFEVTYPTGISLTGLGSDP</sequence>